<dbReference type="OrthoDB" id="2409584at2759"/>
<dbReference type="InterPro" id="IPR012337">
    <property type="entry name" value="RNaseH-like_sf"/>
</dbReference>
<dbReference type="AlphaFoldDB" id="A0A9N9J4K8"/>
<accession>A0A9N9J4K8</accession>
<sequence length="182" mass="21442">MKLLIKKFKPSDKQTENDYTNLLFKSREHINKSDLEYELEALIILEQLQQPLYNIKIATINIVQRLCLEKEYNQSLIEEIPRNNEFAGSSNNLILDLYSNEELSNITEENEQDNATKFFVLSNLARKYLLVSAMSVSSKRLFSDTGLYITALHNRLYPNMVEQMMFLKHNKQHFSIFRLNEL</sequence>
<keyword evidence="3" id="KW-1185">Reference proteome</keyword>
<organism evidence="2 3">
    <name type="scientific">Dentiscutata erythropus</name>
    <dbReference type="NCBI Taxonomy" id="1348616"/>
    <lineage>
        <taxon>Eukaryota</taxon>
        <taxon>Fungi</taxon>
        <taxon>Fungi incertae sedis</taxon>
        <taxon>Mucoromycota</taxon>
        <taxon>Glomeromycotina</taxon>
        <taxon>Glomeromycetes</taxon>
        <taxon>Diversisporales</taxon>
        <taxon>Gigasporaceae</taxon>
        <taxon>Dentiscutata</taxon>
    </lineage>
</organism>
<evidence type="ECO:0000313" key="2">
    <source>
        <dbReference type="EMBL" id="CAG8761829.1"/>
    </source>
</evidence>
<feature type="domain" description="HAT C-terminal dimerisation" evidence="1">
    <location>
        <begin position="112"/>
        <end position="170"/>
    </location>
</feature>
<dbReference type="SUPFAM" id="SSF53098">
    <property type="entry name" value="Ribonuclease H-like"/>
    <property type="match status" value="1"/>
</dbReference>
<dbReference type="InterPro" id="IPR008906">
    <property type="entry name" value="HATC_C_dom"/>
</dbReference>
<gene>
    <name evidence="2" type="ORF">DERYTH_LOCUS17891</name>
</gene>
<proteinExistence type="predicted"/>
<protein>
    <submittedName>
        <fullName evidence="2">9607_t:CDS:1</fullName>
    </submittedName>
</protein>
<evidence type="ECO:0000313" key="3">
    <source>
        <dbReference type="Proteomes" id="UP000789405"/>
    </source>
</evidence>
<name>A0A9N9J4K8_9GLOM</name>
<dbReference type="EMBL" id="CAJVPY010017406">
    <property type="protein sequence ID" value="CAG8761829.1"/>
    <property type="molecule type" value="Genomic_DNA"/>
</dbReference>
<comment type="caution">
    <text evidence="2">The sequence shown here is derived from an EMBL/GenBank/DDBJ whole genome shotgun (WGS) entry which is preliminary data.</text>
</comment>
<dbReference type="GO" id="GO:0046983">
    <property type="term" value="F:protein dimerization activity"/>
    <property type="evidence" value="ECO:0007669"/>
    <property type="project" value="InterPro"/>
</dbReference>
<dbReference type="Pfam" id="PF05699">
    <property type="entry name" value="Dimer_Tnp_hAT"/>
    <property type="match status" value="1"/>
</dbReference>
<reference evidence="2" key="1">
    <citation type="submission" date="2021-06" db="EMBL/GenBank/DDBJ databases">
        <authorList>
            <person name="Kallberg Y."/>
            <person name="Tangrot J."/>
            <person name="Rosling A."/>
        </authorList>
    </citation>
    <scope>NUCLEOTIDE SEQUENCE</scope>
    <source>
        <strain evidence="2">MA453B</strain>
    </source>
</reference>
<evidence type="ECO:0000259" key="1">
    <source>
        <dbReference type="Pfam" id="PF05699"/>
    </source>
</evidence>
<dbReference type="Proteomes" id="UP000789405">
    <property type="component" value="Unassembled WGS sequence"/>
</dbReference>